<evidence type="ECO:0000313" key="1">
    <source>
        <dbReference type="EMBL" id="KAJ1369820.1"/>
    </source>
</evidence>
<dbReference type="Proteomes" id="UP001196413">
    <property type="component" value="Unassembled WGS sequence"/>
</dbReference>
<dbReference type="AlphaFoldDB" id="A0AAD5R528"/>
<evidence type="ECO:0000313" key="2">
    <source>
        <dbReference type="Proteomes" id="UP001196413"/>
    </source>
</evidence>
<comment type="caution">
    <text evidence="1">The sequence shown here is derived from an EMBL/GenBank/DDBJ whole genome shotgun (WGS) entry which is preliminary data.</text>
</comment>
<keyword evidence="2" id="KW-1185">Reference proteome</keyword>
<reference evidence="1" key="1">
    <citation type="submission" date="2021-06" db="EMBL/GenBank/DDBJ databases">
        <title>Parelaphostrongylus tenuis whole genome reference sequence.</title>
        <authorList>
            <person name="Garwood T.J."/>
            <person name="Larsen P.A."/>
            <person name="Fountain-Jones N.M."/>
            <person name="Garbe J.R."/>
            <person name="Macchietto M.G."/>
            <person name="Kania S.A."/>
            <person name="Gerhold R.W."/>
            <person name="Richards J.E."/>
            <person name="Wolf T.M."/>
        </authorList>
    </citation>
    <scope>NUCLEOTIDE SEQUENCE</scope>
    <source>
        <strain evidence="1">MNPRO001-30</strain>
        <tissue evidence="1">Meninges</tissue>
    </source>
</reference>
<dbReference type="EMBL" id="JAHQIW010006687">
    <property type="protein sequence ID" value="KAJ1369820.1"/>
    <property type="molecule type" value="Genomic_DNA"/>
</dbReference>
<gene>
    <name evidence="1" type="ORF">KIN20_031390</name>
</gene>
<name>A0AAD5R528_PARTN</name>
<sequence length="90" mass="10697">MLSHAMLVVVRILDNGFSRLWRQALRRMVKDYKITEYAGRLRNQIYKIRRRHRYNRFLLCTYNAGRLSTDADLHAFLDAARALPKSITDD</sequence>
<protein>
    <submittedName>
        <fullName evidence="1">Uncharacterized protein</fullName>
    </submittedName>
</protein>
<organism evidence="1 2">
    <name type="scientific">Parelaphostrongylus tenuis</name>
    <name type="common">Meningeal worm</name>
    <dbReference type="NCBI Taxonomy" id="148309"/>
    <lineage>
        <taxon>Eukaryota</taxon>
        <taxon>Metazoa</taxon>
        <taxon>Ecdysozoa</taxon>
        <taxon>Nematoda</taxon>
        <taxon>Chromadorea</taxon>
        <taxon>Rhabditida</taxon>
        <taxon>Rhabditina</taxon>
        <taxon>Rhabditomorpha</taxon>
        <taxon>Strongyloidea</taxon>
        <taxon>Metastrongylidae</taxon>
        <taxon>Parelaphostrongylus</taxon>
    </lineage>
</organism>
<proteinExistence type="predicted"/>
<accession>A0AAD5R528</accession>